<keyword evidence="6" id="KW-0648">Protein biosynthesis</keyword>
<evidence type="ECO:0000313" key="6">
    <source>
        <dbReference type="EMBL" id="ASV73330.1"/>
    </source>
</evidence>
<protein>
    <submittedName>
        <fullName evidence="6">Translation elongation factor P Lys34:lysine transferase</fullName>
    </submittedName>
</protein>
<dbReference type="GO" id="GO:0005524">
    <property type="term" value="F:ATP binding"/>
    <property type="evidence" value="ECO:0007669"/>
    <property type="project" value="UniProtKB-KW"/>
</dbReference>
<dbReference type="AlphaFoldDB" id="A0A286RBJ3"/>
<keyword evidence="4" id="KW-0067">ATP-binding</keyword>
<keyword evidence="3" id="KW-0547">Nucleotide-binding</keyword>
<dbReference type="InterPro" id="IPR004364">
    <property type="entry name" value="Aa-tRNA-synt_II"/>
</dbReference>
<dbReference type="Gene3D" id="3.30.930.10">
    <property type="entry name" value="Bira Bifunctional Protein, Domain 2"/>
    <property type="match status" value="1"/>
</dbReference>
<dbReference type="RefSeq" id="WP_207651761.1">
    <property type="nucleotide sequence ID" value="NZ_CP018477.1"/>
</dbReference>
<keyword evidence="6" id="KW-0808">Transferase</keyword>
<dbReference type="PROSITE" id="PS50862">
    <property type="entry name" value="AA_TRNA_LIGASE_II"/>
    <property type="match status" value="1"/>
</dbReference>
<dbReference type="Proteomes" id="UP000215086">
    <property type="component" value="Chromosome"/>
</dbReference>
<evidence type="ECO:0000256" key="4">
    <source>
        <dbReference type="ARBA" id="ARBA00022840"/>
    </source>
</evidence>
<dbReference type="FunFam" id="3.30.930.10:FF:000017">
    <property type="entry name" value="Elongation factor P--(R)-beta-lysine ligase"/>
    <property type="match status" value="1"/>
</dbReference>
<gene>
    <name evidence="6" type="ORF">THTE_0728</name>
</gene>
<evidence type="ECO:0000256" key="2">
    <source>
        <dbReference type="ARBA" id="ARBA00022598"/>
    </source>
</evidence>
<proteinExistence type="predicted"/>
<feature type="domain" description="Aminoacyl-transfer RNA synthetases class-II family profile" evidence="5">
    <location>
        <begin position="20"/>
        <end position="330"/>
    </location>
</feature>
<dbReference type="NCBIfam" id="TIGR00462">
    <property type="entry name" value="genX"/>
    <property type="match status" value="1"/>
</dbReference>
<dbReference type="NCBIfam" id="NF006828">
    <property type="entry name" value="PRK09350.1"/>
    <property type="match status" value="1"/>
</dbReference>
<comment type="subunit">
    <text evidence="1">Homodimer.</text>
</comment>
<dbReference type="KEGG" id="ttf:THTE_0728"/>
<evidence type="ECO:0000256" key="3">
    <source>
        <dbReference type="ARBA" id="ARBA00022741"/>
    </source>
</evidence>
<keyword evidence="7" id="KW-1185">Reference proteome</keyword>
<dbReference type="InterPro" id="IPR006195">
    <property type="entry name" value="aa-tRNA-synth_II"/>
</dbReference>
<reference evidence="6 7" key="1">
    <citation type="journal article" name="Front. Microbiol.">
        <title>Sugar Metabolism of the First Thermophilic Planctomycete Thermogutta terrifontis: Comparative Genomic and Transcriptomic Approaches.</title>
        <authorList>
            <person name="Elcheninov A.G."/>
            <person name="Menzel P."/>
            <person name="Gudbergsdottir S.R."/>
            <person name="Slesarev A.I."/>
            <person name="Kadnikov V.V."/>
            <person name="Krogh A."/>
            <person name="Bonch-Osmolovskaya E.A."/>
            <person name="Peng X."/>
            <person name="Kublanov I.V."/>
        </authorList>
    </citation>
    <scope>NUCLEOTIDE SEQUENCE [LARGE SCALE GENOMIC DNA]</scope>
    <source>
        <strain evidence="6 7">R1</strain>
    </source>
</reference>
<dbReference type="InterPro" id="IPR045864">
    <property type="entry name" value="aa-tRNA-synth_II/BPL/LPL"/>
</dbReference>
<name>A0A286RBJ3_9BACT</name>
<dbReference type="Pfam" id="PF00152">
    <property type="entry name" value="tRNA-synt_2"/>
    <property type="match status" value="1"/>
</dbReference>
<accession>A0A286RBJ3</accession>
<dbReference type="PANTHER" id="PTHR42918">
    <property type="entry name" value="LYSYL-TRNA SYNTHETASE"/>
    <property type="match status" value="1"/>
</dbReference>
<dbReference type="GO" id="GO:0006430">
    <property type="term" value="P:lysyl-tRNA aminoacylation"/>
    <property type="evidence" value="ECO:0007669"/>
    <property type="project" value="InterPro"/>
</dbReference>
<evidence type="ECO:0000259" key="5">
    <source>
        <dbReference type="PROSITE" id="PS50862"/>
    </source>
</evidence>
<organism evidence="6 7">
    <name type="scientific">Thermogutta terrifontis</name>
    <dbReference type="NCBI Taxonomy" id="1331910"/>
    <lineage>
        <taxon>Bacteria</taxon>
        <taxon>Pseudomonadati</taxon>
        <taxon>Planctomycetota</taxon>
        <taxon>Planctomycetia</taxon>
        <taxon>Pirellulales</taxon>
        <taxon>Thermoguttaceae</taxon>
        <taxon>Thermogutta</taxon>
    </lineage>
</organism>
<keyword evidence="2" id="KW-0436">Ligase</keyword>
<keyword evidence="6" id="KW-0251">Elongation factor</keyword>
<dbReference type="SUPFAM" id="SSF55681">
    <property type="entry name" value="Class II aaRS and biotin synthetases"/>
    <property type="match status" value="1"/>
</dbReference>
<dbReference type="GO" id="GO:0003746">
    <property type="term" value="F:translation elongation factor activity"/>
    <property type="evidence" value="ECO:0007669"/>
    <property type="project" value="UniProtKB-KW"/>
</dbReference>
<dbReference type="EMBL" id="CP018477">
    <property type="protein sequence ID" value="ASV73330.1"/>
    <property type="molecule type" value="Genomic_DNA"/>
</dbReference>
<evidence type="ECO:0000256" key="1">
    <source>
        <dbReference type="ARBA" id="ARBA00011738"/>
    </source>
</evidence>
<dbReference type="GO" id="GO:0016740">
    <property type="term" value="F:transferase activity"/>
    <property type="evidence" value="ECO:0007669"/>
    <property type="project" value="UniProtKB-KW"/>
</dbReference>
<dbReference type="GO" id="GO:0000049">
    <property type="term" value="F:tRNA binding"/>
    <property type="evidence" value="ECO:0007669"/>
    <property type="project" value="TreeGrafter"/>
</dbReference>
<sequence length="334" mass="37892">MMDAQSPDNDFRPTAPWEILRLRAALLEEFRQFFKERGFLEVETPLLSHDTVVDRHLDPFSVFDVERPEEIQPNTPRYYLQTSPEFGMKRLLASGGPGAIYQITRAFRRGEIGHLHNPEFTIVEWYRVGDDYQSGMELLADLAERILKSGRPTICTYSEVFQDAVGIHPLEASGSQLQGVARFLGIVWPESLAVEDRDGWLDLLWSECVQPRLGHDRPVIVCDYPASQAALAVVRTDTPPVAERFELFFRGVELANGYHELRDPEELRRRIRASNAQRISDGKSPLPEESRLLRAMEHGLPPCVGVALGFDRVVMLRAGAHSLREVLAFPFDIA</sequence>
<dbReference type="GO" id="GO:0004824">
    <property type="term" value="F:lysine-tRNA ligase activity"/>
    <property type="evidence" value="ECO:0007669"/>
    <property type="project" value="InterPro"/>
</dbReference>
<dbReference type="GO" id="GO:0005829">
    <property type="term" value="C:cytosol"/>
    <property type="evidence" value="ECO:0007669"/>
    <property type="project" value="TreeGrafter"/>
</dbReference>
<dbReference type="PANTHER" id="PTHR42918:SF6">
    <property type="entry name" value="ELONGATION FACTOR P--(R)-BETA-LYSINE LIGASE"/>
    <property type="match status" value="1"/>
</dbReference>
<dbReference type="InterPro" id="IPR004525">
    <property type="entry name" value="EpmA"/>
</dbReference>
<evidence type="ECO:0000313" key="7">
    <source>
        <dbReference type="Proteomes" id="UP000215086"/>
    </source>
</evidence>